<feature type="domain" description="C2H2-type" evidence="8">
    <location>
        <begin position="336"/>
        <end position="364"/>
    </location>
</feature>
<evidence type="ECO:0000256" key="4">
    <source>
        <dbReference type="ARBA" id="ARBA00022771"/>
    </source>
</evidence>
<dbReference type="GO" id="GO:0008270">
    <property type="term" value="F:zinc ion binding"/>
    <property type="evidence" value="ECO:0007669"/>
    <property type="project" value="UniProtKB-KW"/>
</dbReference>
<dbReference type="PANTHER" id="PTHR24394">
    <property type="entry name" value="ZINC FINGER PROTEIN"/>
    <property type="match status" value="1"/>
</dbReference>
<keyword evidence="2" id="KW-0479">Metal-binding</keyword>
<dbReference type="PANTHER" id="PTHR24394:SF29">
    <property type="entry name" value="MYONEURIN"/>
    <property type="match status" value="1"/>
</dbReference>
<protein>
    <recommendedName>
        <fullName evidence="8">C2H2-type domain-containing protein</fullName>
    </recommendedName>
</protein>
<keyword evidence="4 7" id="KW-0863">Zinc-finger</keyword>
<evidence type="ECO:0000256" key="7">
    <source>
        <dbReference type="PROSITE-ProRule" id="PRU00042"/>
    </source>
</evidence>
<feature type="domain" description="C2H2-type" evidence="8">
    <location>
        <begin position="505"/>
        <end position="533"/>
    </location>
</feature>
<proteinExistence type="predicted"/>
<evidence type="ECO:0000256" key="2">
    <source>
        <dbReference type="ARBA" id="ARBA00022723"/>
    </source>
</evidence>
<keyword evidence="5" id="KW-0862">Zinc</keyword>
<reference evidence="9" key="1">
    <citation type="submission" date="2022-03" db="EMBL/GenBank/DDBJ databases">
        <authorList>
            <person name="Martin C."/>
        </authorList>
    </citation>
    <scope>NUCLEOTIDE SEQUENCE</scope>
</reference>
<dbReference type="OrthoDB" id="6327333at2759"/>
<dbReference type="Pfam" id="PF00096">
    <property type="entry name" value="zf-C2H2"/>
    <property type="match status" value="1"/>
</dbReference>
<evidence type="ECO:0000256" key="3">
    <source>
        <dbReference type="ARBA" id="ARBA00022737"/>
    </source>
</evidence>
<sequence length="562" mass="63844">MGSEVKSEIMREVQDVILKLCTQKLHFGASLEIDGIICISPGDSLPEIVIKIHRTVVKPKNNDRDLGYKYPNYYSDISTAGATEWSHGDQDFEPTNQSTLGTHKWPITGITRQRKSRPSSIRKNYNPMIETITKPDMNVTEDDLSLVTGEHTDKEYGEDSAAKLQPEEHATPANELATEEEHHQLEQTMPIKQEGAEDIRERVEYNDGPAMKYVKQEQPSVSDEEVQETQQSNNMAVFPNQCMVEGTSPTESASNRFSQLDGDAFYVHQSWEDTVKLNPDTDTSVIDYTAKQTVDNEMNNVVDNMANPLKTQSKPIFSHFKLLSNSKVSPRKLKQFKCSICSKSFTTRSHKYRHESEIHLEPDKKFATCNICATLRIPKVPMRSILGGKRSPKQYYPHCTKTSQIESVQESSANYTVVHQTVQAVDLRTISDLSVPLDHIKPTDNLKALSIDSLKSEESIDGATGNEDDEHDMIGQNRLQHINQSWSFWASKGKSRSKAGDSDRVTCEICGKSFKTVYFLKTHTEEQHGNRAEKDVECDICHKKFHKRWLKKHREKVHNTLD</sequence>
<evidence type="ECO:0000256" key="1">
    <source>
        <dbReference type="ARBA" id="ARBA00004123"/>
    </source>
</evidence>
<dbReference type="InterPro" id="IPR013087">
    <property type="entry name" value="Znf_C2H2_type"/>
</dbReference>
<name>A0A8S4N2W4_OWEFU</name>
<dbReference type="GO" id="GO:0000981">
    <property type="term" value="F:DNA-binding transcription factor activity, RNA polymerase II-specific"/>
    <property type="evidence" value="ECO:0007669"/>
    <property type="project" value="TreeGrafter"/>
</dbReference>
<evidence type="ECO:0000313" key="10">
    <source>
        <dbReference type="Proteomes" id="UP000749559"/>
    </source>
</evidence>
<organism evidence="9 10">
    <name type="scientific">Owenia fusiformis</name>
    <name type="common">Polychaete worm</name>
    <dbReference type="NCBI Taxonomy" id="6347"/>
    <lineage>
        <taxon>Eukaryota</taxon>
        <taxon>Metazoa</taxon>
        <taxon>Spiralia</taxon>
        <taxon>Lophotrochozoa</taxon>
        <taxon>Annelida</taxon>
        <taxon>Polychaeta</taxon>
        <taxon>Sedentaria</taxon>
        <taxon>Canalipalpata</taxon>
        <taxon>Sabellida</taxon>
        <taxon>Oweniida</taxon>
        <taxon>Oweniidae</taxon>
        <taxon>Owenia</taxon>
    </lineage>
</organism>
<comment type="caution">
    <text evidence="9">The sequence shown here is derived from an EMBL/GenBank/DDBJ whole genome shotgun (WGS) entry which is preliminary data.</text>
</comment>
<evidence type="ECO:0000313" key="9">
    <source>
        <dbReference type="EMBL" id="CAH1774829.1"/>
    </source>
</evidence>
<dbReference type="PROSITE" id="PS50157">
    <property type="entry name" value="ZINC_FINGER_C2H2_2"/>
    <property type="match status" value="2"/>
</dbReference>
<keyword evidence="6" id="KW-0539">Nucleus</keyword>
<keyword evidence="3" id="KW-0677">Repeat</keyword>
<evidence type="ECO:0000259" key="8">
    <source>
        <dbReference type="PROSITE" id="PS50157"/>
    </source>
</evidence>
<gene>
    <name evidence="9" type="ORF">OFUS_LOCUS2209</name>
</gene>
<evidence type="ECO:0000256" key="5">
    <source>
        <dbReference type="ARBA" id="ARBA00022833"/>
    </source>
</evidence>
<dbReference type="SMART" id="SM00355">
    <property type="entry name" value="ZnF_C2H2"/>
    <property type="match status" value="3"/>
</dbReference>
<keyword evidence="10" id="KW-1185">Reference proteome</keyword>
<dbReference type="Proteomes" id="UP000749559">
    <property type="component" value="Unassembled WGS sequence"/>
</dbReference>
<dbReference type="AlphaFoldDB" id="A0A8S4N2W4"/>
<comment type="subcellular location">
    <subcellularLocation>
        <location evidence="1">Nucleus</location>
    </subcellularLocation>
</comment>
<dbReference type="SUPFAM" id="SSF57667">
    <property type="entry name" value="beta-beta-alpha zinc fingers"/>
    <property type="match status" value="2"/>
</dbReference>
<evidence type="ECO:0000256" key="6">
    <source>
        <dbReference type="ARBA" id="ARBA00023242"/>
    </source>
</evidence>
<dbReference type="PROSITE" id="PS00028">
    <property type="entry name" value="ZINC_FINGER_C2H2_1"/>
    <property type="match status" value="2"/>
</dbReference>
<dbReference type="InterPro" id="IPR036236">
    <property type="entry name" value="Znf_C2H2_sf"/>
</dbReference>
<dbReference type="GO" id="GO:0005634">
    <property type="term" value="C:nucleus"/>
    <property type="evidence" value="ECO:0007669"/>
    <property type="project" value="UniProtKB-SubCell"/>
</dbReference>
<accession>A0A8S4N2W4</accession>
<dbReference type="Gene3D" id="3.30.160.60">
    <property type="entry name" value="Classic Zinc Finger"/>
    <property type="match status" value="1"/>
</dbReference>
<dbReference type="EMBL" id="CAIIXF020000001">
    <property type="protein sequence ID" value="CAH1774829.1"/>
    <property type="molecule type" value="Genomic_DNA"/>
</dbReference>